<dbReference type="AlphaFoldDB" id="A0A9D5CUQ1"/>
<evidence type="ECO:0000313" key="1">
    <source>
        <dbReference type="EMBL" id="KAJ0979274.1"/>
    </source>
</evidence>
<protein>
    <submittedName>
        <fullName evidence="1">Uncharacterized protein</fullName>
    </submittedName>
</protein>
<proteinExistence type="predicted"/>
<organism evidence="1 2">
    <name type="scientific">Dioscorea zingiberensis</name>
    <dbReference type="NCBI Taxonomy" id="325984"/>
    <lineage>
        <taxon>Eukaryota</taxon>
        <taxon>Viridiplantae</taxon>
        <taxon>Streptophyta</taxon>
        <taxon>Embryophyta</taxon>
        <taxon>Tracheophyta</taxon>
        <taxon>Spermatophyta</taxon>
        <taxon>Magnoliopsida</taxon>
        <taxon>Liliopsida</taxon>
        <taxon>Dioscoreales</taxon>
        <taxon>Dioscoreaceae</taxon>
        <taxon>Dioscorea</taxon>
    </lineage>
</organism>
<sequence>MLLHDHRQRGEDIHLQYELSSAPETILGAALIVGNLPRSPSSHQQLMRGATAFFLPGPLHRLSSPPNYHCFSPTAVADRRRRPDPPRFKAARRSEARLPPLPICRVVAQVSLLDELRKGADILVEAFKLVGVIDVFTYPCGASIEIHP</sequence>
<accession>A0A9D5CUQ1</accession>
<comment type="caution">
    <text evidence="1">The sequence shown here is derived from an EMBL/GenBank/DDBJ whole genome shotgun (WGS) entry which is preliminary data.</text>
</comment>
<reference evidence="1" key="2">
    <citation type="journal article" date="2022" name="Hortic Res">
        <title>The genome of Dioscorea zingiberensis sheds light on the biosynthesis, origin and evolution of the medicinally important diosgenin saponins.</title>
        <authorList>
            <person name="Li Y."/>
            <person name="Tan C."/>
            <person name="Li Z."/>
            <person name="Guo J."/>
            <person name="Li S."/>
            <person name="Chen X."/>
            <person name="Wang C."/>
            <person name="Dai X."/>
            <person name="Yang H."/>
            <person name="Song W."/>
            <person name="Hou L."/>
            <person name="Xu J."/>
            <person name="Tong Z."/>
            <person name="Xu A."/>
            <person name="Yuan X."/>
            <person name="Wang W."/>
            <person name="Yang Q."/>
            <person name="Chen L."/>
            <person name="Sun Z."/>
            <person name="Wang K."/>
            <person name="Pan B."/>
            <person name="Chen J."/>
            <person name="Bao Y."/>
            <person name="Liu F."/>
            <person name="Qi X."/>
            <person name="Gang D.R."/>
            <person name="Wen J."/>
            <person name="Li J."/>
        </authorList>
    </citation>
    <scope>NUCLEOTIDE SEQUENCE</scope>
    <source>
        <strain evidence="1">Dzin_1.0</strain>
    </source>
</reference>
<reference evidence="1" key="1">
    <citation type="submission" date="2021-03" db="EMBL/GenBank/DDBJ databases">
        <authorList>
            <person name="Li Z."/>
            <person name="Yang C."/>
        </authorList>
    </citation>
    <scope>NUCLEOTIDE SEQUENCE</scope>
    <source>
        <strain evidence="1">Dzin_1.0</strain>
        <tissue evidence="1">Leaf</tissue>
    </source>
</reference>
<evidence type="ECO:0000313" key="2">
    <source>
        <dbReference type="Proteomes" id="UP001085076"/>
    </source>
</evidence>
<gene>
    <name evidence="1" type="ORF">J5N97_014748</name>
</gene>
<name>A0A9D5CUQ1_9LILI</name>
<dbReference type="Proteomes" id="UP001085076">
    <property type="component" value="Miscellaneous, Linkage group lg03"/>
</dbReference>
<keyword evidence="2" id="KW-1185">Reference proteome</keyword>
<dbReference type="EMBL" id="JAGGNH010000003">
    <property type="protein sequence ID" value="KAJ0979274.1"/>
    <property type="molecule type" value="Genomic_DNA"/>
</dbReference>